<reference evidence="2" key="2">
    <citation type="journal article" date="2022" name="Microbiol. Resour. Announc.">
        <title>Metagenome Sequencing to Explore Phylogenomics of Terrestrial Cyanobacteria.</title>
        <authorList>
            <person name="Ward R.D."/>
            <person name="Stajich J.E."/>
            <person name="Johansen J.R."/>
            <person name="Huntemann M."/>
            <person name="Clum A."/>
            <person name="Foster B."/>
            <person name="Foster B."/>
            <person name="Roux S."/>
            <person name="Palaniappan K."/>
            <person name="Varghese N."/>
            <person name="Mukherjee S."/>
            <person name="Reddy T.B.K."/>
            <person name="Daum C."/>
            <person name="Copeland A."/>
            <person name="Chen I.A."/>
            <person name="Ivanova N.N."/>
            <person name="Kyrpides N.C."/>
            <person name="Shapiro N."/>
            <person name="Eloe-Fadrosh E.A."/>
            <person name="Pietrasiak N."/>
        </authorList>
    </citation>
    <scope>NUCLEOTIDE SEQUENCE</scope>
    <source>
        <strain evidence="2">HA4357-MV3</strain>
    </source>
</reference>
<proteinExistence type="predicted"/>
<dbReference type="InterPro" id="IPR052747">
    <property type="entry name" value="TA_system_RelE_toxin"/>
</dbReference>
<dbReference type="InterPro" id="IPR007712">
    <property type="entry name" value="RelE/ParE_toxin"/>
</dbReference>
<evidence type="ECO:0000256" key="1">
    <source>
        <dbReference type="ARBA" id="ARBA00022649"/>
    </source>
</evidence>
<dbReference type="Gene3D" id="3.30.2310.20">
    <property type="entry name" value="RelE-like"/>
    <property type="match status" value="1"/>
</dbReference>
<dbReference type="Proteomes" id="UP000813215">
    <property type="component" value="Unassembled WGS sequence"/>
</dbReference>
<dbReference type="PANTHER" id="PTHR38813">
    <property type="match status" value="1"/>
</dbReference>
<evidence type="ECO:0000313" key="3">
    <source>
        <dbReference type="Proteomes" id="UP000813215"/>
    </source>
</evidence>
<dbReference type="SUPFAM" id="SSF143011">
    <property type="entry name" value="RelE-like"/>
    <property type="match status" value="1"/>
</dbReference>
<name>A0A9E3LU70_9NOST</name>
<comment type="caution">
    <text evidence="2">The sequence shown here is derived from an EMBL/GenBank/DDBJ whole genome shotgun (WGS) entry which is preliminary data.</text>
</comment>
<sequence>MSYQVALAPSAVQEITKLDSQLQRQLAHKLEQLAFNPRPEDALILKGTENLYRIRLGEYRVIYHIEEQSLLVTVIKIAHPKDY</sequence>
<dbReference type="InterPro" id="IPR035093">
    <property type="entry name" value="RelE/ParE_toxin_dom_sf"/>
</dbReference>
<dbReference type="EMBL" id="JAHHHW010000107">
    <property type="protein sequence ID" value="MBW4433527.1"/>
    <property type="molecule type" value="Genomic_DNA"/>
</dbReference>
<organism evidence="2 3">
    <name type="scientific">Pelatocladus maniniholoensis HA4357-MV3</name>
    <dbReference type="NCBI Taxonomy" id="1117104"/>
    <lineage>
        <taxon>Bacteria</taxon>
        <taxon>Bacillati</taxon>
        <taxon>Cyanobacteriota</taxon>
        <taxon>Cyanophyceae</taxon>
        <taxon>Nostocales</taxon>
        <taxon>Nostocaceae</taxon>
        <taxon>Pelatocladus</taxon>
    </lineage>
</organism>
<dbReference type="Pfam" id="PF05016">
    <property type="entry name" value="ParE_toxin"/>
    <property type="match status" value="1"/>
</dbReference>
<protein>
    <submittedName>
        <fullName evidence="2">Type II toxin-antitoxin system RelE/ParE family toxin</fullName>
    </submittedName>
</protein>
<dbReference type="PANTHER" id="PTHR38813:SF1">
    <property type="entry name" value="TOXIN RELE1-RELATED"/>
    <property type="match status" value="1"/>
</dbReference>
<gene>
    <name evidence="2" type="ORF">KME28_17850</name>
</gene>
<accession>A0A9E3LU70</accession>
<dbReference type="AlphaFoldDB" id="A0A9E3LU70"/>
<reference evidence="2" key="1">
    <citation type="submission" date="2021-05" db="EMBL/GenBank/DDBJ databases">
        <authorList>
            <person name="Pietrasiak N."/>
            <person name="Ward R."/>
            <person name="Stajich J.E."/>
            <person name="Kurbessoian T."/>
        </authorList>
    </citation>
    <scope>NUCLEOTIDE SEQUENCE</scope>
    <source>
        <strain evidence="2">HA4357-MV3</strain>
    </source>
</reference>
<evidence type="ECO:0000313" key="2">
    <source>
        <dbReference type="EMBL" id="MBW4433527.1"/>
    </source>
</evidence>
<keyword evidence="1" id="KW-1277">Toxin-antitoxin system</keyword>